<evidence type="ECO:0000313" key="3">
    <source>
        <dbReference type="Proteomes" id="UP001154282"/>
    </source>
</evidence>
<comment type="caution">
    <text evidence="2">The sequence shown here is derived from an EMBL/GenBank/DDBJ whole genome shotgun (WGS) entry which is preliminary data.</text>
</comment>
<dbReference type="EMBL" id="CAMGYJ010000005">
    <property type="protein sequence ID" value="CAI0412469.1"/>
    <property type="molecule type" value="Genomic_DNA"/>
</dbReference>
<protein>
    <submittedName>
        <fullName evidence="2">Uncharacterized protein</fullName>
    </submittedName>
</protein>
<name>A0AAV0JUW1_9ROSI</name>
<dbReference type="AlphaFoldDB" id="A0AAV0JUW1"/>
<dbReference type="Proteomes" id="UP001154282">
    <property type="component" value="Unassembled WGS sequence"/>
</dbReference>
<evidence type="ECO:0000256" key="1">
    <source>
        <dbReference type="SAM" id="MobiDB-lite"/>
    </source>
</evidence>
<gene>
    <name evidence="2" type="ORF">LITE_LOCUS15557</name>
</gene>
<sequence length="86" mass="9586">MTDLHSWQTILQRQADLGSGRRIRISTRRSGPSFRIRGFGSEPIRSRFRESPPRSCSLSGGSRSKALHLSVDMAQRDGLKAEFGIA</sequence>
<feature type="region of interest" description="Disordered" evidence="1">
    <location>
        <begin position="41"/>
        <end position="62"/>
    </location>
</feature>
<keyword evidence="3" id="KW-1185">Reference proteome</keyword>
<organism evidence="2 3">
    <name type="scientific">Linum tenue</name>
    <dbReference type="NCBI Taxonomy" id="586396"/>
    <lineage>
        <taxon>Eukaryota</taxon>
        <taxon>Viridiplantae</taxon>
        <taxon>Streptophyta</taxon>
        <taxon>Embryophyta</taxon>
        <taxon>Tracheophyta</taxon>
        <taxon>Spermatophyta</taxon>
        <taxon>Magnoliopsida</taxon>
        <taxon>eudicotyledons</taxon>
        <taxon>Gunneridae</taxon>
        <taxon>Pentapetalae</taxon>
        <taxon>rosids</taxon>
        <taxon>fabids</taxon>
        <taxon>Malpighiales</taxon>
        <taxon>Linaceae</taxon>
        <taxon>Linum</taxon>
    </lineage>
</organism>
<reference evidence="2" key="1">
    <citation type="submission" date="2022-08" db="EMBL/GenBank/DDBJ databases">
        <authorList>
            <person name="Gutierrez-Valencia J."/>
        </authorList>
    </citation>
    <scope>NUCLEOTIDE SEQUENCE</scope>
</reference>
<feature type="non-terminal residue" evidence="2">
    <location>
        <position position="86"/>
    </location>
</feature>
<accession>A0AAV0JUW1</accession>
<proteinExistence type="predicted"/>
<evidence type="ECO:0000313" key="2">
    <source>
        <dbReference type="EMBL" id="CAI0412469.1"/>
    </source>
</evidence>